<dbReference type="GO" id="GO:0006352">
    <property type="term" value="P:DNA-templated transcription initiation"/>
    <property type="evidence" value="ECO:0007669"/>
    <property type="project" value="InterPro"/>
</dbReference>
<dbReference type="AlphaFoldDB" id="A0A8J7U684"/>
<dbReference type="RefSeq" id="WP_207860058.1">
    <property type="nucleotide sequence ID" value="NZ_JAFREP010000015.1"/>
</dbReference>
<dbReference type="Pfam" id="PF08281">
    <property type="entry name" value="Sigma70_r4_2"/>
    <property type="match status" value="1"/>
</dbReference>
<dbReference type="InterPro" id="IPR014284">
    <property type="entry name" value="RNA_pol_sigma-70_dom"/>
</dbReference>
<evidence type="ECO:0000259" key="6">
    <source>
        <dbReference type="Pfam" id="PF08281"/>
    </source>
</evidence>
<dbReference type="CDD" id="cd06171">
    <property type="entry name" value="Sigma70_r4"/>
    <property type="match status" value="1"/>
</dbReference>
<accession>A0A8J7U684</accession>
<dbReference type="SUPFAM" id="SSF88946">
    <property type="entry name" value="Sigma2 domain of RNA polymerase sigma factors"/>
    <property type="match status" value="1"/>
</dbReference>
<dbReference type="InterPro" id="IPR013249">
    <property type="entry name" value="RNA_pol_sigma70_r4_t2"/>
</dbReference>
<evidence type="ECO:0000256" key="3">
    <source>
        <dbReference type="ARBA" id="ARBA00023082"/>
    </source>
</evidence>
<evidence type="ECO:0000313" key="7">
    <source>
        <dbReference type="EMBL" id="MBO1320106.1"/>
    </source>
</evidence>
<comment type="caution">
    <text evidence="7">The sequence shown here is derived from an EMBL/GenBank/DDBJ whole genome shotgun (WGS) entry which is preliminary data.</text>
</comment>
<protein>
    <submittedName>
        <fullName evidence="7">Sigma-70 family RNA polymerase sigma factor</fullName>
    </submittedName>
</protein>
<dbReference type="InterPro" id="IPR039425">
    <property type="entry name" value="RNA_pol_sigma-70-like"/>
</dbReference>
<comment type="similarity">
    <text evidence="1">Belongs to the sigma-70 factor family. ECF subfamily.</text>
</comment>
<keyword evidence="4" id="KW-0804">Transcription</keyword>
<keyword evidence="3" id="KW-0731">Sigma factor</keyword>
<dbReference type="InterPro" id="IPR036388">
    <property type="entry name" value="WH-like_DNA-bd_sf"/>
</dbReference>
<dbReference type="Gene3D" id="1.10.10.10">
    <property type="entry name" value="Winged helix-like DNA-binding domain superfamily/Winged helix DNA-binding domain"/>
    <property type="match status" value="1"/>
</dbReference>
<dbReference type="SUPFAM" id="SSF88659">
    <property type="entry name" value="Sigma3 and sigma4 domains of RNA polymerase sigma factors"/>
    <property type="match status" value="1"/>
</dbReference>
<dbReference type="PANTHER" id="PTHR43133:SF51">
    <property type="entry name" value="RNA POLYMERASE SIGMA FACTOR"/>
    <property type="match status" value="1"/>
</dbReference>
<organism evidence="7 8">
    <name type="scientific">Acanthopleuribacter pedis</name>
    <dbReference type="NCBI Taxonomy" id="442870"/>
    <lineage>
        <taxon>Bacteria</taxon>
        <taxon>Pseudomonadati</taxon>
        <taxon>Acidobacteriota</taxon>
        <taxon>Holophagae</taxon>
        <taxon>Acanthopleuribacterales</taxon>
        <taxon>Acanthopleuribacteraceae</taxon>
        <taxon>Acanthopleuribacter</taxon>
    </lineage>
</organism>
<dbReference type="Proteomes" id="UP000664417">
    <property type="component" value="Unassembled WGS sequence"/>
</dbReference>
<dbReference type="NCBIfam" id="TIGR02937">
    <property type="entry name" value="sigma70-ECF"/>
    <property type="match status" value="1"/>
</dbReference>
<evidence type="ECO:0000256" key="2">
    <source>
        <dbReference type="ARBA" id="ARBA00023015"/>
    </source>
</evidence>
<evidence type="ECO:0000259" key="5">
    <source>
        <dbReference type="Pfam" id="PF04542"/>
    </source>
</evidence>
<evidence type="ECO:0000313" key="8">
    <source>
        <dbReference type="Proteomes" id="UP000664417"/>
    </source>
</evidence>
<proteinExistence type="inferred from homology"/>
<keyword evidence="8" id="KW-1185">Reference proteome</keyword>
<name>A0A8J7U684_9BACT</name>
<evidence type="ECO:0000256" key="4">
    <source>
        <dbReference type="ARBA" id="ARBA00023163"/>
    </source>
</evidence>
<dbReference type="PANTHER" id="PTHR43133">
    <property type="entry name" value="RNA POLYMERASE ECF-TYPE SIGMA FACTO"/>
    <property type="match status" value="1"/>
</dbReference>
<sequence length="199" mass="23059">MDETSLTDEALVEQIKQGNIELFEEIVARYQRKLVNYIYRMINDYDSAMELCQEVFIKVFSSLDKYNPEYKFTTWIHRISSNATIDWMRKKKLDTYSIEGQDDDSPGLRAQLEAGGLSPLQDLEMNQLQGRIEQAIAELPFIYRQLIILRHLNELSYDEIASAVELPLGTVKNRIFRGREILKGKLSEDMSRKGGSKRG</sequence>
<dbReference type="Pfam" id="PF04542">
    <property type="entry name" value="Sigma70_r2"/>
    <property type="match status" value="1"/>
</dbReference>
<dbReference type="InterPro" id="IPR013324">
    <property type="entry name" value="RNA_pol_sigma_r3/r4-like"/>
</dbReference>
<feature type="domain" description="RNA polymerase sigma factor 70 region 4 type 2" evidence="6">
    <location>
        <begin position="131"/>
        <end position="180"/>
    </location>
</feature>
<dbReference type="GO" id="GO:0016987">
    <property type="term" value="F:sigma factor activity"/>
    <property type="evidence" value="ECO:0007669"/>
    <property type="project" value="UniProtKB-KW"/>
</dbReference>
<dbReference type="GO" id="GO:0003677">
    <property type="term" value="F:DNA binding"/>
    <property type="evidence" value="ECO:0007669"/>
    <property type="project" value="InterPro"/>
</dbReference>
<dbReference type="EMBL" id="JAFREP010000015">
    <property type="protein sequence ID" value="MBO1320106.1"/>
    <property type="molecule type" value="Genomic_DNA"/>
</dbReference>
<reference evidence="7" key="1">
    <citation type="submission" date="2021-03" db="EMBL/GenBank/DDBJ databases">
        <authorList>
            <person name="Wang G."/>
        </authorList>
    </citation>
    <scope>NUCLEOTIDE SEQUENCE</scope>
    <source>
        <strain evidence="7">KCTC 12899</strain>
    </source>
</reference>
<gene>
    <name evidence="7" type="ORF">J3U88_16645</name>
</gene>
<feature type="domain" description="RNA polymerase sigma-70 region 2" evidence="5">
    <location>
        <begin position="27"/>
        <end position="92"/>
    </location>
</feature>
<evidence type="ECO:0000256" key="1">
    <source>
        <dbReference type="ARBA" id="ARBA00010641"/>
    </source>
</evidence>
<dbReference type="InterPro" id="IPR007627">
    <property type="entry name" value="RNA_pol_sigma70_r2"/>
</dbReference>
<dbReference type="InterPro" id="IPR013325">
    <property type="entry name" value="RNA_pol_sigma_r2"/>
</dbReference>
<keyword evidence="2" id="KW-0805">Transcription regulation</keyword>
<dbReference type="Gene3D" id="1.10.1740.10">
    <property type="match status" value="1"/>
</dbReference>